<evidence type="ECO:0000256" key="4">
    <source>
        <dbReference type="ARBA" id="ARBA00022801"/>
    </source>
</evidence>
<evidence type="ECO:0000313" key="10">
    <source>
        <dbReference type="Proteomes" id="UP000297273"/>
    </source>
</evidence>
<dbReference type="GO" id="GO:0046872">
    <property type="term" value="F:metal ion binding"/>
    <property type="evidence" value="ECO:0007669"/>
    <property type="project" value="UniProtKB-KW"/>
</dbReference>
<feature type="chain" id="PRO_5043206965" evidence="6">
    <location>
        <begin position="21"/>
        <end position="316"/>
    </location>
</feature>
<evidence type="ECO:0000313" key="9">
    <source>
        <dbReference type="EMBL" id="TGL41171.1"/>
    </source>
</evidence>
<keyword evidence="5" id="KW-0862">Zinc</keyword>
<keyword evidence="4 8" id="KW-0378">Hydrolase</keyword>
<evidence type="ECO:0000313" key="8">
    <source>
        <dbReference type="EMBL" id="TGK00199.1"/>
    </source>
</evidence>
<feature type="domain" description="Metallo-beta-lactamase" evidence="7">
    <location>
        <begin position="86"/>
        <end position="306"/>
    </location>
</feature>
<dbReference type="OrthoDB" id="333278at2"/>
<comment type="caution">
    <text evidence="8">The sequence shown here is derived from an EMBL/GenBank/DDBJ whole genome shotgun (WGS) entry which is preliminary data.</text>
</comment>
<comment type="cofactor">
    <cofactor evidence="1">
        <name>Zn(2+)</name>
        <dbReference type="ChEBI" id="CHEBI:29105"/>
    </cofactor>
</comment>
<dbReference type="InterPro" id="IPR051013">
    <property type="entry name" value="MBL_superfamily_lactonases"/>
</dbReference>
<dbReference type="Proteomes" id="UP000297946">
    <property type="component" value="Unassembled WGS sequence"/>
</dbReference>
<evidence type="ECO:0000256" key="3">
    <source>
        <dbReference type="ARBA" id="ARBA00022723"/>
    </source>
</evidence>
<dbReference type="InterPro" id="IPR036866">
    <property type="entry name" value="RibonucZ/Hydroxyglut_hydro"/>
</dbReference>
<evidence type="ECO:0000256" key="1">
    <source>
        <dbReference type="ARBA" id="ARBA00001947"/>
    </source>
</evidence>
<accession>A0A5F1ZT00</accession>
<organism evidence="8 11">
    <name type="scientific">Leptospira langatensis</name>
    <dbReference type="NCBI Taxonomy" id="2484983"/>
    <lineage>
        <taxon>Bacteria</taxon>
        <taxon>Pseudomonadati</taxon>
        <taxon>Spirochaetota</taxon>
        <taxon>Spirochaetia</taxon>
        <taxon>Leptospirales</taxon>
        <taxon>Leptospiraceae</taxon>
        <taxon>Leptospira</taxon>
    </lineage>
</organism>
<name>A0A5F1ZT00_9LEPT</name>
<dbReference type="AlphaFoldDB" id="A0A5F1ZT00"/>
<dbReference type="Pfam" id="PF00753">
    <property type="entry name" value="Lactamase_B"/>
    <property type="match status" value="1"/>
</dbReference>
<sequence>MKMKHLLHLSLLLAMFPYCAVTSNQSVSVSKGTAAELQNIPLTEKGPIVLKKIVASDWLADREGLINFKDPKVAAAGLQPGKEPIQIYFYVIDHPKFGRFVVDTGMADVFRKDQKEWPVSGIVASQMNIPDLKIHTTIKEWMAKDPKKVEGIFLTHMHLDHIFGVSDFPVGTPIYTGPNEPGDSRFLHMFVQGTTDRVLGPNTVLSELNFSGKEEGSKINIIDFFGDQSFYVIYVPGHTAGSLAFLVKSTTGTQLLTGDTCHTKWGWENSVTPGGFTKDQDANVASLNLLKQIAAKFPKIQVHPGHQSFTAIAPTK</sequence>
<gene>
    <name evidence="8" type="ORF">EHO57_13000</name>
    <name evidence="9" type="ORF">EHQ53_10195</name>
</gene>
<proteinExistence type="inferred from homology"/>
<keyword evidence="3" id="KW-0479">Metal-binding</keyword>
<dbReference type="Proteomes" id="UP000297273">
    <property type="component" value="Unassembled WGS sequence"/>
</dbReference>
<evidence type="ECO:0000256" key="6">
    <source>
        <dbReference type="SAM" id="SignalP"/>
    </source>
</evidence>
<keyword evidence="10" id="KW-1185">Reference proteome</keyword>
<dbReference type="Gene3D" id="3.60.15.10">
    <property type="entry name" value="Ribonuclease Z/Hydroxyacylglutathione hydrolase-like"/>
    <property type="match status" value="1"/>
</dbReference>
<dbReference type="EMBL" id="RQGC01000006">
    <property type="protein sequence ID" value="TGL41171.1"/>
    <property type="molecule type" value="Genomic_DNA"/>
</dbReference>
<dbReference type="EMBL" id="RQER01000007">
    <property type="protein sequence ID" value="TGK00199.1"/>
    <property type="molecule type" value="Genomic_DNA"/>
</dbReference>
<reference evidence="9" key="1">
    <citation type="submission" date="2018-10" db="EMBL/GenBank/DDBJ databases">
        <authorList>
            <person name="Vincent A.T."/>
            <person name="Schiettekatte O."/>
            <person name="Bourhy P."/>
            <person name="Veyrier F.J."/>
            <person name="Picardeau M."/>
        </authorList>
    </citation>
    <scope>NUCLEOTIDE SEQUENCE</scope>
    <source>
        <strain evidence="9">201702690</strain>
    </source>
</reference>
<evidence type="ECO:0000256" key="2">
    <source>
        <dbReference type="ARBA" id="ARBA00007749"/>
    </source>
</evidence>
<evidence type="ECO:0000313" key="11">
    <source>
        <dbReference type="Proteomes" id="UP000297946"/>
    </source>
</evidence>
<dbReference type="PANTHER" id="PTHR42978:SF2">
    <property type="entry name" value="102 KBASES UNSTABLE REGION: FROM 1 TO 119443"/>
    <property type="match status" value="1"/>
</dbReference>
<dbReference type="SUPFAM" id="SSF56281">
    <property type="entry name" value="Metallo-hydrolase/oxidoreductase"/>
    <property type="match status" value="1"/>
</dbReference>
<evidence type="ECO:0000256" key="5">
    <source>
        <dbReference type="ARBA" id="ARBA00022833"/>
    </source>
</evidence>
<evidence type="ECO:0000259" key="7">
    <source>
        <dbReference type="SMART" id="SM00849"/>
    </source>
</evidence>
<reference evidence="10 11" key="2">
    <citation type="journal article" date="2019" name="PLoS Negl. Trop. Dis.">
        <title>Revisiting the worldwide diversity of Leptospira species in the environment.</title>
        <authorList>
            <person name="Vincent A.T."/>
            <person name="Schiettekatte O."/>
            <person name="Bourhy P."/>
            <person name="Veyrier F.J."/>
            <person name="Picardeau M."/>
        </authorList>
    </citation>
    <scope>NUCLEOTIDE SEQUENCE [LARGE SCALE GENOMIC DNA]</scope>
    <source>
        <strain evidence="10">201702690</strain>
        <strain evidence="8 11">SSW18</strain>
    </source>
</reference>
<feature type="signal peptide" evidence="6">
    <location>
        <begin position="1"/>
        <end position="20"/>
    </location>
</feature>
<comment type="similarity">
    <text evidence="2">Belongs to the metallo-beta-lactamase superfamily.</text>
</comment>
<dbReference type="GO" id="GO:0016787">
    <property type="term" value="F:hydrolase activity"/>
    <property type="evidence" value="ECO:0007669"/>
    <property type="project" value="UniProtKB-KW"/>
</dbReference>
<dbReference type="PANTHER" id="PTHR42978">
    <property type="entry name" value="QUORUM-QUENCHING LACTONASE YTNP-RELATED-RELATED"/>
    <property type="match status" value="1"/>
</dbReference>
<dbReference type="SMART" id="SM00849">
    <property type="entry name" value="Lactamase_B"/>
    <property type="match status" value="1"/>
</dbReference>
<keyword evidence="6" id="KW-0732">Signal</keyword>
<protein>
    <submittedName>
        <fullName evidence="8">MBL fold metallo-hydrolase</fullName>
    </submittedName>
</protein>
<dbReference type="InterPro" id="IPR001279">
    <property type="entry name" value="Metallo-B-lactamas"/>
</dbReference>